<dbReference type="InterPro" id="IPR001015">
    <property type="entry name" value="Ferrochelatase"/>
</dbReference>
<feature type="binding site" evidence="7">
    <location>
        <position position="189"/>
    </location>
    <ligand>
        <name>Fe(2+)</name>
        <dbReference type="ChEBI" id="CHEBI:29033"/>
    </ligand>
</feature>
<dbReference type="CDD" id="cd03411">
    <property type="entry name" value="Ferrochelatase_N"/>
    <property type="match status" value="1"/>
</dbReference>
<accession>B9XAP5</accession>
<organism evidence="9 10">
    <name type="scientific">Pedosphaera parvula (strain Ellin514)</name>
    <dbReference type="NCBI Taxonomy" id="320771"/>
    <lineage>
        <taxon>Bacteria</taxon>
        <taxon>Pseudomonadati</taxon>
        <taxon>Verrucomicrobiota</taxon>
        <taxon>Pedosphaerae</taxon>
        <taxon>Pedosphaerales</taxon>
        <taxon>Pedosphaeraceae</taxon>
        <taxon>Pedosphaera</taxon>
    </lineage>
</organism>
<reference evidence="9 10" key="1">
    <citation type="journal article" date="2011" name="J. Bacteriol.">
        <title>Genome sequence of 'Pedosphaera parvula' Ellin514, an aerobic Verrucomicrobial isolate from pasture soil.</title>
        <authorList>
            <person name="Kant R."/>
            <person name="van Passel M.W."/>
            <person name="Sangwan P."/>
            <person name="Palva A."/>
            <person name="Lucas S."/>
            <person name="Copeland A."/>
            <person name="Lapidus A."/>
            <person name="Glavina Del Rio T."/>
            <person name="Dalin E."/>
            <person name="Tice H."/>
            <person name="Bruce D."/>
            <person name="Goodwin L."/>
            <person name="Pitluck S."/>
            <person name="Chertkov O."/>
            <person name="Larimer F.W."/>
            <person name="Land M.L."/>
            <person name="Hauser L."/>
            <person name="Brettin T.S."/>
            <person name="Detter J.C."/>
            <person name="Han S."/>
            <person name="de Vos W.M."/>
            <person name="Janssen P.H."/>
            <person name="Smidt H."/>
        </authorList>
    </citation>
    <scope>NUCLEOTIDE SEQUENCE [LARGE SCALE GENOMIC DNA]</scope>
    <source>
        <strain evidence="9 10">Ellin514</strain>
    </source>
</reference>
<dbReference type="Gene3D" id="3.40.50.1400">
    <property type="match status" value="2"/>
</dbReference>
<dbReference type="CDD" id="cd00419">
    <property type="entry name" value="Ferrochelatase_C"/>
    <property type="match status" value="1"/>
</dbReference>
<keyword evidence="4 7" id="KW-0456">Lyase</keyword>
<dbReference type="GO" id="GO:0046872">
    <property type="term" value="F:metal ion binding"/>
    <property type="evidence" value="ECO:0007669"/>
    <property type="project" value="UniProtKB-KW"/>
</dbReference>
<dbReference type="SUPFAM" id="SSF53800">
    <property type="entry name" value="Chelatase"/>
    <property type="match status" value="1"/>
</dbReference>
<comment type="similarity">
    <text evidence="1 7 8">Belongs to the ferrochelatase family.</text>
</comment>
<gene>
    <name evidence="7" type="primary">hemH</name>
    <name evidence="9" type="ORF">Cflav_PD5715</name>
</gene>
<keyword evidence="7" id="KW-0479">Metal-binding</keyword>
<evidence type="ECO:0000313" key="9">
    <source>
        <dbReference type="EMBL" id="EEF63080.1"/>
    </source>
</evidence>
<evidence type="ECO:0000256" key="4">
    <source>
        <dbReference type="ARBA" id="ARBA00023239"/>
    </source>
</evidence>
<dbReference type="GO" id="GO:0004325">
    <property type="term" value="F:ferrochelatase activity"/>
    <property type="evidence" value="ECO:0007669"/>
    <property type="project" value="UniProtKB-UniRule"/>
</dbReference>
<dbReference type="STRING" id="320771.Cflav_PD5715"/>
<evidence type="ECO:0000256" key="2">
    <source>
        <dbReference type="ARBA" id="ARBA00023004"/>
    </source>
</evidence>
<protein>
    <recommendedName>
        <fullName evidence="7">Ferrochelatase</fullName>
        <ecNumber evidence="7">4.98.1.1</ecNumber>
    </recommendedName>
    <alternativeName>
        <fullName evidence="7">Heme synthase</fullName>
    </alternativeName>
    <alternativeName>
        <fullName evidence="7">Protoheme ferro-lyase</fullName>
    </alternativeName>
</protein>
<evidence type="ECO:0000256" key="7">
    <source>
        <dbReference type="HAMAP-Rule" id="MF_00323"/>
    </source>
</evidence>
<dbReference type="EC" id="4.98.1.1" evidence="7"/>
<evidence type="ECO:0000256" key="8">
    <source>
        <dbReference type="RuleBase" id="RU004185"/>
    </source>
</evidence>
<dbReference type="PANTHER" id="PTHR11108">
    <property type="entry name" value="FERROCHELATASE"/>
    <property type="match status" value="1"/>
</dbReference>
<dbReference type="InterPro" id="IPR033644">
    <property type="entry name" value="Ferrochelatase_C"/>
</dbReference>
<dbReference type="GO" id="GO:0006783">
    <property type="term" value="P:heme biosynthetic process"/>
    <property type="evidence" value="ECO:0007669"/>
    <property type="project" value="UniProtKB-UniRule"/>
</dbReference>
<comment type="catalytic activity">
    <reaction evidence="7">
        <text>heme b + 2 H(+) = protoporphyrin IX + Fe(2+)</text>
        <dbReference type="Rhea" id="RHEA:22584"/>
        <dbReference type="ChEBI" id="CHEBI:15378"/>
        <dbReference type="ChEBI" id="CHEBI:29033"/>
        <dbReference type="ChEBI" id="CHEBI:57306"/>
        <dbReference type="ChEBI" id="CHEBI:60344"/>
        <dbReference type="EC" id="4.98.1.1"/>
    </reaction>
</comment>
<sequence length="357" mass="40122">MTKQGVLLINLGSPDSPSVPAVRKYLREFLMDGRVLDTPWPIRFGIVHFAILPKRPKASAHAYKSIWTTAGSPLVVTSKNLKGALQARLSIPVELAMRHQSPSVAEAINELHYQGVDELLVIPLFPHYAMSSYESAVVRVREVTARQSPLMKIVVQPPYYNALDYNNALVASAEDYIKRDFDHLLFSFHGIPERHLRKSDTTGCHCLKVKNCCETPSSAHATCYRAQCFQTMKAFVKQAGIPEGKYSIAFQSRLGRDPWLTPYTDKELERLARGGVKKLLVICPAFVSDCLETLEEIGMRGRETFLHSGGTSDTMIPCLNEHPLWIVALENMTKRFMADNVHQSPEERRNSFQPVAI</sequence>
<dbReference type="UniPathway" id="UPA00252">
    <property type="reaction ID" value="UER00325"/>
</dbReference>
<dbReference type="OrthoDB" id="9809741at2"/>
<evidence type="ECO:0000256" key="1">
    <source>
        <dbReference type="ARBA" id="ARBA00007718"/>
    </source>
</evidence>
<evidence type="ECO:0000256" key="3">
    <source>
        <dbReference type="ARBA" id="ARBA00023133"/>
    </source>
</evidence>
<comment type="pathway">
    <text evidence="7">Porphyrin-containing compound metabolism; protoheme biosynthesis; protoheme from protoporphyrin-IX: step 1/1.</text>
</comment>
<evidence type="ECO:0000256" key="5">
    <source>
        <dbReference type="ARBA" id="ARBA00023244"/>
    </source>
</evidence>
<proteinExistence type="inferred from homology"/>
<keyword evidence="10" id="KW-1185">Reference proteome</keyword>
<keyword evidence="2 7" id="KW-0408">Iron</keyword>
<dbReference type="NCBIfam" id="TIGR00109">
    <property type="entry name" value="hemH"/>
    <property type="match status" value="1"/>
</dbReference>
<keyword evidence="7" id="KW-0963">Cytoplasm</keyword>
<dbReference type="AlphaFoldDB" id="B9XAP5"/>
<dbReference type="Proteomes" id="UP000003688">
    <property type="component" value="Unassembled WGS sequence"/>
</dbReference>
<dbReference type="RefSeq" id="WP_007412893.1">
    <property type="nucleotide sequence ID" value="NZ_ABOX02000002.1"/>
</dbReference>
<dbReference type="HAMAP" id="MF_00323">
    <property type="entry name" value="Ferrochelatase"/>
    <property type="match status" value="1"/>
</dbReference>
<keyword evidence="3 7" id="KW-0350">Heme biosynthesis</keyword>
<name>B9XAP5_PEDPL</name>
<comment type="subcellular location">
    <subcellularLocation>
        <location evidence="7">Cytoplasm</location>
    </subcellularLocation>
</comment>
<comment type="catalytic activity">
    <reaction evidence="6">
        <text>Fe-coproporphyrin III + 2 H(+) = coproporphyrin III + Fe(2+)</text>
        <dbReference type="Rhea" id="RHEA:49572"/>
        <dbReference type="ChEBI" id="CHEBI:15378"/>
        <dbReference type="ChEBI" id="CHEBI:29033"/>
        <dbReference type="ChEBI" id="CHEBI:68438"/>
        <dbReference type="ChEBI" id="CHEBI:131725"/>
        <dbReference type="EC" id="4.99.1.9"/>
    </reaction>
    <physiologicalReaction direction="right-to-left" evidence="6">
        <dbReference type="Rhea" id="RHEA:49574"/>
    </physiologicalReaction>
</comment>
<evidence type="ECO:0000313" key="10">
    <source>
        <dbReference type="Proteomes" id="UP000003688"/>
    </source>
</evidence>
<dbReference type="EMBL" id="ABOX02000002">
    <property type="protein sequence ID" value="EEF63080.1"/>
    <property type="molecule type" value="Genomic_DNA"/>
</dbReference>
<dbReference type="GO" id="GO:0005737">
    <property type="term" value="C:cytoplasm"/>
    <property type="evidence" value="ECO:0007669"/>
    <property type="project" value="UniProtKB-SubCell"/>
</dbReference>
<keyword evidence="5 7" id="KW-0627">Porphyrin biosynthesis</keyword>
<evidence type="ECO:0000256" key="6">
    <source>
        <dbReference type="ARBA" id="ARBA00024536"/>
    </source>
</evidence>
<dbReference type="Pfam" id="PF00762">
    <property type="entry name" value="Ferrochelatase"/>
    <property type="match status" value="1"/>
</dbReference>
<feature type="binding site" evidence="7">
    <location>
        <position position="292"/>
    </location>
    <ligand>
        <name>Fe(2+)</name>
        <dbReference type="ChEBI" id="CHEBI:29033"/>
    </ligand>
</feature>
<comment type="caution">
    <text evidence="9">The sequence shown here is derived from an EMBL/GenBank/DDBJ whole genome shotgun (WGS) entry which is preliminary data.</text>
</comment>
<dbReference type="InterPro" id="IPR033659">
    <property type="entry name" value="Ferrochelatase_N"/>
</dbReference>
<dbReference type="PANTHER" id="PTHR11108:SF1">
    <property type="entry name" value="FERROCHELATASE, MITOCHONDRIAL"/>
    <property type="match status" value="1"/>
</dbReference>
<comment type="function">
    <text evidence="7">Catalyzes the ferrous insertion into protoporphyrin IX.</text>
</comment>